<dbReference type="AlphaFoldDB" id="A0A381B093"/>
<evidence type="ECO:0000313" key="1">
    <source>
        <dbReference type="EMBL" id="SUU84218.1"/>
    </source>
</evidence>
<dbReference type="RefSeq" id="WP_002719063.1">
    <property type="nucleotide sequence ID" value="NZ_UIGB01000001.1"/>
</dbReference>
<reference evidence="2 3" key="1">
    <citation type="submission" date="2018-06" db="EMBL/GenBank/DDBJ databases">
        <authorList>
            <consortium name="Pathogen Informatics"/>
            <person name="Doyle S."/>
        </authorList>
    </citation>
    <scope>NUCLEOTIDE SEQUENCE [LARGE SCALE GENOMIC DNA]</scope>
    <source>
        <strain evidence="2 3">NCTC12722</strain>
    </source>
</reference>
<sequence>MMRAMRWGDNDRYFGPFTWHPGDWKKWTVLLSSSGDGEGSPCHLRISAWKYTLILALPNVIQPFKERIVPGWDAATVERLGRDFYWSYDVRSYGFTLSDGHLVVHFGRNGGRMMDSRLRQQWSCFLPWTQWRQIAHRIYNADGTLEGEVAKMKWDDRCVVIDRATKARFLIEDYDGETIEATTYAEEREWRLGTGWFRWIGFLLPKKRRRALNLEFAREVGPEKGSWKGGLIGTGFEMRDDETHEHAFRRYCSEDHRSKSGLYRVKFLGSRIFAT</sequence>
<accession>A0A381B093</accession>
<evidence type="ECO:0000313" key="3">
    <source>
        <dbReference type="Proteomes" id="UP000254343"/>
    </source>
</evidence>
<name>A0A381B093_AFIFE</name>
<protein>
    <submittedName>
        <fullName evidence="2">Uncharacterized protein</fullName>
    </submittedName>
</protein>
<proteinExistence type="predicted"/>
<dbReference type="EMBL" id="UIGB01000003">
    <property type="protein sequence ID" value="SUW28217.1"/>
    <property type="molecule type" value="Genomic_DNA"/>
</dbReference>
<dbReference type="Proteomes" id="UP000254343">
    <property type="component" value="Unassembled WGS sequence"/>
</dbReference>
<evidence type="ECO:0000313" key="2">
    <source>
        <dbReference type="EMBL" id="SUW28217.1"/>
    </source>
</evidence>
<dbReference type="Pfam" id="PF25187">
    <property type="entry name" value="Acb3"/>
    <property type="match status" value="1"/>
</dbReference>
<gene>
    <name evidence="1" type="ORF">NCTC12722_01405</name>
    <name evidence="2" type="ORF">NCTC12722_04114</name>
</gene>
<dbReference type="EMBL" id="UIGB01000001">
    <property type="protein sequence ID" value="SUU84218.1"/>
    <property type="molecule type" value="Genomic_DNA"/>
</dbReference>
<organism evidence="2 3">
    <name type="scientific">Afipia felis</name>
    <name type="common">Cat scratch disease bacillus</name>
    <dbReference type="NCBI Taxonomy" id="1035"/>
    <lineage>
        <taxon>Bacteria</taxon>
        <taxon>Pseudomonadati</taxon>
        <taxon>Pseudomonadota</taxon>
        <taxon>Alphaproteobacteria</taxon>
        <taxon>Hyphomicrobiales</taxon>
        <taxon>Nitrobacteraceae</taxon>
        <taxon>Afipia</taxon>
    </lineage>
</organism>
<dbReference type="InterPro" id="IPR057463">
    <property type="entry name" value="Acb3"/>
</dbReference>